<evidence type="ECO:0000256" key="8">
    <source>
        <dbReference type="PROSITE-ProRule" id="PRU00284"/>
    </source>
</evidence>
<evidence type="ECO:0000259" key="11">
    <source>
        <dbReference type="PROSITE" id="PS50111"/>
    </source>
</evidence>
<evidence type="ECO:0000259" key="12">
    <source>
        <dbReference type="PROSITE" id="PS50885"/>
    </source>
</evidence>
<feature type="domain" description="Methyl-accepting transducer" evidence="11">
    <location>
        <begin position="278"/>
        <end position="536"/>
    </location>
</feature>
<evidence type="ECO:0000313" key="13">
    <source>
        <dbReference type="EMBL" id="SHJ03589.1"/>
    </source>
</evidence>
<comment type="subcellular location">
    <subcellularLocation>
        <location evidence="1">Cell membrane</location>
        <topology evidence="1">Multi-pass membrane protein</topology>
    </subcellularLocation>
</comment>
<evidence type="ECO:0000256" key="4">
    <source>
        <dbReference type="ARBA" id="ARBA00022989"/>
    </source>
</evidence>
<dbReference type="PANTHER" id="PTHR32089:SF118">
    <property type="entry name" value="HEME-BASED AEROTACTIC TRANSDUCER HEMAT"/>
    <property type="match status" value="1"/>
</dbReference>
<dbReference type="Pfam" id="PF00015">
    <property type="entry name" value="MCPsignal"/>
    <property type="match status" value="1"/>
</dbReference>
<dbReference type="PROSITE" id="PS50885">
    <property type="entry name" value="HAMP"/>
    <property type="match status" value="1"/>
</dbReference>
<feature type="coiled-coil region" evidence="9">
    <location>
        <begin position="300"/>
        <end position="327"/>
    </location>
</feature>
<dbReference type="GO" id="GO:0005886">
    <property type="term" value="C:plasma membrane"/>
    <property type="evidence" value="ECO:0007669"/>
    <property type="project" value="UniProtKB-SubCell"/>
</dbReference>
<keyword evidence="2" id="KW-1003">Cell membrane</keyword>
<gene>
    <name evidence="13" type="ORF">SAMN02746098_05040</name>
</gene>
<name>A0A1M6G0Z5_9FIRM</name>
<keyword evidence="4 10" id="KW-1133">Transmembrane helix</keyword>
<evidence type="ECO:0000256" key="7">
    <source>
        <dbReference type="ARBA" id="ARBA00029447"/>
    </source>
</evidence>
<dbReference type="GO" id="GO:0007165">
    <property type="term" value="P:signal transduction"/>
    <property type="evidence" value="ECO:0007669"/>
    <property type="project" value="UniProtKB-KW"/>
</dbReference>
<evidence type="ECO:0000256" key="3">
    <source>
        <dbReference type="ARBA" id="ARBA00022692"/>
    </source>
</evidence>
<dbReference type="InterPro" id="IPR029151">
    <property type="entry name" value="Sensor-like_sf"/>
</dbReference>
<dbReference type="EMBL" id="FQXJ01000034">
    <property type="protein sequence ID" value="SHJ03589.1"/>
    <property type="molecule type" value="Genomic_DNA"/>
</dbReference>
<evidence type="ECO:0000256" key="2">
    <source>
        <dbReference type="ARBA" id="ARBA00022475"/>
    </source>
</evidence>
<dbReference type="PANTHER" id="PTHR32089">
    <property type="entry name" value="METHYL-ACCEPTING CHEMOTAXIS PROTEIN MCPB"/>
    <property type="match status" value="1"/>
</dbReference>
<dbReference type="SUPFAM" id="SSF58104">
    <property type="entry name" value="Methyl-accepting chemotaxis protein (MCP) signaling domain"/>
    <property type="match status" value="1"/>
</dbReference>
<organism evidence="13 14">
    <name type="scientific">Desulfosporosinus lacus DSM 15449</name>
    <dbReference type="NCBI Taxonomy" id="1121420"/>
    <lineage>
        <taxon>Bacteria</taxon>
        <taxon>Bacillati</taxon>
        <taxon>Bacillota</taxon>
        <taxon>Clostridia</taxon>
        <taxon>Eubacteriales</taxon>
        <taxon>Desulfitobacteriaceae</taxon>
        <taxon>Desulfosporosinus</taxon>
    </lineage>
</organism>
<sequence>MKRVNLKFNAKIILTVSSLLIFLTVAILSDVYYRVNDMVERNVSQQIQSSSKSGYRLLDEKYPGEWQTDGDKLLKGTKIINDDNELVDAIKSDTDSISTIFLYDTRIATNVMIDGKRATGTKMSEQVANKVIKQGEIFEGDAIVTDKLYQTKYTPIKDSNGKTIGAFFVGVEKGSVAAQVNKIIISIATFSIVAIILGIIISVLLVRSISKNIARIHSSLTKISSGDLTNTCEVTSNDEIKEIADGLNSTIQNIKNMIMNVQSEAKNIEVVVSSVSENVNALNSGLEDVSASTEELSAGMEETAASAEEMTATAQEIEKTVESLAKSAQSGALEVLKINNRASQTKEMVNVAQKKAFDIFLGTKDELEIAIENSKIVNQISILSESIMQITAQTNLLALNAAIEAARAGEAGKGFSVVSEEIRKLAEQSKDTVIKIQDITVKVISAVDGLTNSANRLLQFVSADVHDDYSTMLNVADRYNEDAKFVDDLVAEFSSASEEILASMKEVFLTIDGVSKAAYEGAGATTNIAQEATDITLKSNSILELTNSSKKSTEKLQEEISKFRF</sequence>
<dbReference type="SUPFAM" id="SSF103190">
    <property type="entry name" value="Sensory domain-like"/>
    <property type="match status" value="1"/>
</dbReference>
<evidence type="ECO:0000256" key="9">
    <source>
        <dbReference type="SAM" id="Coils"/>
    </source>
</evidence>
<dbReference type="Gene3D" id="1.10.287.950">
    <property type="entry name" value="Methyl-accepting chemotaxis protein"/>
    <property type="match status" value="1"/>
</dbReference>
<evidence type="ECO:0000256" key="10">
    <source>
        <dbReference type="SAM" id="Phobius"/>
    </source>
</evidence>
<keyword evidence="9" id="KW-0175">Coiled coil</keyword>
<dbReference type="InterPro" id="IPR033463">
    <property type="entry name" value="sCache_3"/>
</dbReference>
<keyword evidence="5 10" id="KW-0472">Membrane</keyword>
<dbReference type="CDD" id="cd06225">
    <property type="entry name" value="HAMP"/>
    <property type="match status" value="1"/>
</dbReference>
<reference evidence="14" key="1">
    <citation type="submission" date="2016-11" db="EMBL/GenBank/DDBJ databases">
        <authorList>
            <person name="Varghese N."/>
            <person name="Submissions S."/>
        </authorList>
    </citation>
    <scope>NUCLEOTIDE SEQUENCE [LARGE SCALE GENOMIC DNA]</scope>
    <source>
        <strain evidence="14">DSM 15449</strain>
    </source>
</reference>
<dbReference type="RefSeq" id="WP_073033170.1">
    <property type="nucleotide sequence ID" value="NZ_FQXJ01000034.1"/>
</dbReference>
<evidence type="ECO:0000256" key="6">
    <source>
        <dbReference type="ARBA" id="ARBA00023224"/>
    </source>
</evidence>
<dbReference type="InterPro" id="IPR003660">
    <property type="entry name" value="HAMP_dom"/>
</dbReference>
<dbReference type="PROSITE" id="PS50111">
    <property type="entry name" value="CHEMOTAXIS_TRANSDUC_2"/>
    <property type="match status" value="1"/>
</dbReference>
<protein>
    <submittedName>
        <fullName evidence="13">Methyl-accepting chemotaxis protein</fullName>
    </submittedName>
</protein>
<accession>A0A1M6G0Z5</accession>
<keyword evidence="3 10" id="KW-0812">Transmembrane</keyword>
<comment type="similarity">
    <text evidence="7">Belongs to the methyl-accepting chemotaxis (MCP) protein family.</text>
</comment>
<dbReference type="Pfam" id="PF17202">
    <property type="entry name" value="sCache_3_3"/>
    <property type="match status" value="1"/>
</dbReference>
<dbReference type="OrthoDB" id="1790929at2"/>
<dbReference type="Pfam" id="PF00672">
    <property type="entry name" value="HAMP"/>
    <property type="match status" value="1"/>
</dbReference>
<evidence type="ECO:0000256" key="1">
    <source>
        <dbReference type="ARBA" id="ARBA00004651"/>
    </source>
</evidence>
<proteinExistence type="inferred from homology"/>
<dbReference type="AlphaFoldDB" id="A0A1M6G0Z5"/>
<feature type="transmembrane region" description="Helical" evidence="10">
    <location>
        <begin position="183"/>
        <end position="206"/>
    </location>
</feature>
<feature type="domain" description="HAMP" evidence="12">
    <location>
        <begin position="207"/>
        <end position="259"/>
    </location>
</feature>
<evidence type="ECO:0000313" key="14">
    <source>
        <dbReference type="Proteomes" id="UP000183954"/>
    </source>
</evidence>
<keyword evidence="14" id="KW-1185">Reference proteome</keyword>
<dbReference type="SMART" id="SM00304">
    <property type="entry name" value="HAMP"/>
    <property type="match status" value="2"/>
</dbReference>
<dbReference type="STRING" id="1121420.SAMN02746098_05040"/>
<dbReference type="InterPro" id="IPR004089">
    <property type="entry name" value="MCPsignal_dom"/>
</dbReference>
<keyword evidence="6 8" id="KW-0807">Transducer</keyword>
<dbReference type="SMART" id="SM00283">
    <property type="entry name" value="MA"/>
    <property type="match status" value="1"/>
</dbReference>
<dbReference type="Proteomes" id="UP000183954">
    <property type="component" value="Unassembled WGS sequence"/>
</dbReference>
<evidence type="ECO:0000256" key="5">
    <source>
        <dbReference type="ARBA" id="ARBA00023136"/>
    </source>
</evidence>